<feature type="repeat" description="PPR" evidence="3">
    <location>
        <begin position="74"/>
        <end position="108"/>
    </location>
</feature>
<comment type="similarity">
    <text evidence="2">Belongs to the PPR family. PCMP-E subfamily.</text>
</comment>
<evidence type="ECO:0000256" key="3">
    <source>
        <dbReference type="PROSITE-ProRule" id="PRU00708"/>
    </source>
</evidence>
<evidence type="ECO:0000256" key="2">
    <source>
        <dbReference type="ARBA" id="ARBA00061659"/>
    </source>
</evidence>
<sequence length="562" mass="62863">MRIPTRAAREMEDRIIPMLRSCACFAQLKRVHARIVVSALSQSCYLATRIISVYSAGGRLDYAALVFHHVEEPNAFLYNEMIRTYAKKSHFVEAIGLYKQMVRQDHVFADGFTYPFVIKACAGLPVLDLGRQVHARVSRSGLGSNSIIQNSLIEMYTKCDDLIGAHCLFDEMAERDVISWNMLITAHARLGQMRKARALFDTMPKRSVVSWTALISGYTSIGCYSDAIEVFHKMQLEGLEPDDVSIVSVLPACAHLGALELGKWIHAFCNKHKLLEKTFVCNALMEMYAKCGSIDQAHQLFEDMRERDVISWSTMIGGLATHGRAPDAIKLFVEMEEKDKRVRPNCITFLGLLSACSHAGLVDEGLWYFESMKKVYGIDPDIEHYGCMVDLLGRAGCIRRAVELIDGMPFPPDASIWGSLLCACRIHGDVEMAVKATERLLELEPEDTGNYVMLSNIYAAAGRWDGVAKMRKLVRSRKMTKMPGCSSIEVNNAVREFMAGDETNPHFVELCQMLDLLASELMSSPTPRATTTSMAEQTSSVDLRQEEEVFIAEHSTQKGGLR</sequence>
<dbReference type="NCBIfam" id="TIGR00756">
    <property type="entry name" value="PPR"/>
    <property type="match status" value="5"/>
</dbReference>
<dbReference type="InterPro" id="IPR046848">
    <property type="entry name" value="E_motif"/>
</dbReference>
<dbReference type="Pfam" id="PF01535">
    <property type="entry name" value="PPR"/>
    <property type="match status" value="3"/>
</dbReference>
<gene>
    <name evidence="5" type="ORF">OPV22_004927</name>
</gene>
<dbReference type="Pfam" id="PF20431">
    <property type="entry name" value="E_motif"/>
    <property type="match status" value="1"/>
</dbReference>
<proteinExistence type="inferred from homology"/>
<dbReference type="FunFam" id="1.25.40.10:FF:001214">
    <property type="entry name" value="Pentatricopeptide repeat-containing protein At2g20540"/>
    <property type="match status" value="1"/>
</dbReference>
<feature type="repeat" description="PPR" evidence="3">
    <location>
        <begin position="277"/>
        <end position="311"/>
    </location>
</feature>
<dbReference type="SUPFAM" id="SSF48452">
    <property type="entry name" value="TPR-like"/>
    <property type="match status" value="1"/>
</dbReference>
<dbReference type="GO" id="GO:0009451">
    <property type="term" value="P:RNA modification"/>
    <property type="evidence" value="ECO:0007669"/>
    <property type="project" value="InterPro"/>
</dbReference>
<feature type="compositionally biased region" description="Polar residues" evidence="4">
    <location>
        <begin position="524"/>
        <end position="542"/>
    </location>
</feature>
<dbReference type="InterPro" id="IPR046960">
    <property type="entry name" value="PPR_At4g14850-like_plant"/>
</dbReference>
<feature type="repeat" description="PPR" evidence="3">
    <location>
        <begin position="176"/>
        <end position="206"/>
    </location>
</feature>
<feature type="region of interest" description="Disordered" evidence="4">
    <location>
        <begin position="524"/>
        <end position="544"/>
    </location>
</feature>
<dbReference type="InterPro" id="IPR002885">
    <property type="entry name" value="PPR_rpt"/>
</dbReference>
<feature type="repeat" description="PPR" evidence="3">
    <location>
        <begin position="207"/>
        <end position="241"/>
    </location>
</feature>
<protein>
    <recommendedName>
        <fullName evidence="7">Pentacotripeptide-repeat region of PRORP domain-containing protein</fullName>
    </recommendedName>
</protein>
<dbReference type="InterPro" id="IPR011990">
    <property type="entry name" value="TPR-like_helical_dom_sf"/>
</dbReference>
<evidence type="ECO:0008006" key="7">
    <source>
        <dbReference type="Google" id="ProtNLM"/>
    </source>
</evidence>
<evidence type="ECO:0000256" key="1">
    <source>
        <dbReference type="ARBA" id="ARBA00022737"/>
    </source>
</evidence>
<reference evidence="5 6" key="1">
    <citation type="submission" date="2022-12" db="EMBL/GenBank/DDBJ databases">
        <title>Chromosome-scale assembly of the Ensete ventricosum genome.</title>
        <authorList>
            <person name="Dussert Y."/>
            <person name="Stocks J."/>
            <person name="Wendawek A."/>
            <person name="Woldeyes F."/>
            <person name="Nichols R.A."/>
            <person name="Borrell J.S."/>
        </authorList>
    </citation>
    <scope>NUCLEOTIDE SEQUENCE [LARGE SCALE GENOMIC DNA]</scope>
    <source>
        <strain evidence="6">cv. Maze</strain>
        <tissue evidence="5">Seeds</tissue>
    </source>
</reference>
<dbReference type="Proteomes" id="UP001222027">
    <property type="component" value="Unassembled WGS sequence"/>
</dbReference>
<dbReference type="Gene3D" id="1.25.40.10">
    <property type="entry name" value="Tetratricopeptide repeat domain"/>
    <property type="match status" value="4"/>
</dbReference>
<dbReference type="PANTHER" id="PTHR47926:SF415">
    <property type="entry name" value="PENTATRICOPEPTIDE REPEAT-CONTAINING PROTEIN"/>
    <property type="match status" value="1"/>
</dbReference>
<evidence type="ECO:0000313" key="5">
    <source>
        <dbReference type="EMBL" id="KAJ8504041.1"/>
    </source>
</evidence>
<evidence type="ECO:0000256" key="4">
    <source>
        <dbReference type="SAM" id="MobiDB-lite"/>
    </source>
</evidence>
<dbReference type="PROSITE" id="PS51375">
    <property type="entry name" value="PPR"/>
    <property type="match status" value="4"/>
</dbReference>
<dbReference type="FunFam" id="1.25.40.10:FF:000280">
    <property type="entry name" value="Pentatricopeptide repeat-containing protein"/>
    <property type="match status" value="1"/>
</dbReference>
<dbReference type="PANTHER" id="PTHR47926">
    <property type="entry name" value="PENTATRICOPEPTIDE REPEAT-CONTAINING PROTEIN"/>
    <property type="match status" value="1"/>
</dbReference>
<accession>A0AAV8Q198</accession>
<dbReference type="EMBL" id="JAQQAF010000002">
    <property type="protein sequence ID" value="KAJ8504041.1"/>
    <property type="molecule type" value="Genomic_DNA"/>
</dbReference>
<dbReference type="FunFam" id="1.25.40.10:FF:000031">
    <property type="entry name" value="Pentatricopeptide repeat-containing protein mitochondrial"/>
    <property type="match status" value="1"/>
</dbReference>
<evidence type="ECO:0000313" key="6">
    <source>
        <dbReference type="Proteomes" id="UP001222027"/>
    </source>
</evidence>
<dbReference type="GO" id="GO:0003723">
    <property type="term" value="F:RNA binding"/>
    <property type="evidence" value="ECO:0007669"/>
    <property type="project" value="InterPro"/>
</dbReference>
<dbReference type="AlphaFoldDB" id="A0AAV8Q198"/>
<name>A0AAV8Q198_ENSVE</name>
<keyword evidence="1" id="KW-0677">Repeat</keyword>
<dbReference type="Pfam" id="PF13041">
    <property type="entry name" value="PPR_2"/>
    <property type="match status" value="2"/>
</dbReference>
<keyword evidence="6" id="KW-1185">Reference proteome</keyword>
<comment type="caution">
    <text evidence="5">The sequence shown here is derived from an EMBL/GenBank/DDBJ whole genome shotgun (WGS) entry which is preliminary data.</text>
</comment>
<organism evidence="5 6">
    <name type="scientific">Ensete ventricosum</name>
    <name type="common">Abyssinian banana</name>
    <name type="synonym">Musa ensete</name>
    <dbReference type="NCBI Taxonomy" id="4639"/>
    <lineage>
        <taxon>Eukaryota</taxon>
        <taxon>Viridiplantae</taxon>
        <taxon>Streptophyta</taxon>
        <taxon>Embryophyta</taxon>
        <taxon>Tracheophyta</taxon>
        <taxon>Spermatophyta</taxon>
        <taxon>Magnoliopsida</taxon>
        <taxon>Liliopsida</taxon>
        <taxon>Zingiberales</taxon>
        <taxon>Musaceae</taxon>
        <taxon>Ensete</taxon>
    </lineage>
</organism>